<reference evidence="1 2" key="1">
    <citation type="submission" date="2014-04" db="EMBL/GenBank/DDBJ databases">
        <authorList>
            <consortium name="International Citrus Genome Consortium"/>
            <person name="Gmitter F."/>
            <person name="Chen C."/>
            <person name="Farmerie W."/>
            <person name="Harkins T."/>
            <person name="Desany B."/>
            <person name="Mohiuddin M."/>
            <person name="Kodira C."/>
            <person name="Borodovsky M."/>
            <person name="Lomsadze A."/>
            <person name="Burns P."/>
            <person name="Jenkins J."/>
            <person name="Prochnik S."/>
            <person name="Shu S."/>
            <person name="Chapman J."/>
            <person name="Pitluck S."/>
            <person name="Schmutz J."/>
            <person name="Rokhsar D."/>
        </authorList>
    </citation>
    <scope>NUCLEOTIDE SEQUENCE</scope>
</reference>
<evidence type="ECO:0000313" key="1">
    <source>
        <dbReference type="EMBL" id="KDO61039.1"/>
    </source>
</evidence>
<protein>
    <recommendedName>
        <fullName evidence="3">DUF868 domain-containing protein</fullName>
    </recommendedName>
</protein>
<dbReference type="InterPro" id="IPR008586">
    <property type="entry name" value="DUF868_pln"/>
</dbReference>
<dbReference type="PANTHER" id="PTHR31972">
    <property type="entry name" value="EXPRESSED PROTEIN"/>
    <property type="match status" value="1"/>
</dbReference>
<dbReference type="PANTHER" id="PTHR31972:SF16">
    <property type="entry name" value="FAMILY PROTEIN, PUTATIVE (DUF868)-RELATED"/>
    <property type="match status" value="1"/>
</dbReference>
<evidence type="ECO:0008006" key="3">
    <source>
        <dbReference type="Google" id="ProtNLM"/>
    </source>
</evidence>
<evidence type="ECO:0000313" key="2">
    <source>
        <dbReference type="Proteomes" id="UP000027120"/>
    </source>
</evidence>
<dbReference type="PaxDb" id="2711-XP_006482363.1"/>
<dbReference type="EMBL" id="KK784928">
    <property type="protein sequence ID" value="KDO61039.1"/>
    <property type="molecule type" value="Genomic_DNA"/>
</dbReference>
<dbReference type="AlphaFoldDB" id="A0A067F0W4"/>
<name>A0A067F0W4_CITSI</name>
<organism evidence="1 2">
    <name type="scientific">Citrus sinensis</name>
    <name type="common">Sweet orange</name>
    <name type="synonym">Citrus aurantium var. sinensis</name>
    <dbReference type="NCBI Taxonomy" id="2711"/>
    <lineage>
        <taxon>Eukaryota</taxon>
        <taxon>Viridiplantae</taxon>
        <taxon>Streptophyta</taxon>
        <taxon>Embryophyta</taxon>
        <taxon>Tracheophyta</taxon>
        <taxon>Spermatophyta</taxon>
        <taxon>Magnoliopsida</taxon>
        <taxon>eudicotyledons</taxon>
        <taxon>Gunneridae</taxon>
        <taxon>Pentapetalae</taxon>
        <taxon>rosids</taxon>
        <taxon>malvids</taxon>
        <taxon>Sapindales</taxon>
        <taxon>Rutaceae</taxon>
        <taxon>Aurantioideae</taxon>
        <taxon>Citrus</taxon>
    </lineage>
</organism>
<dbReference type="eggNOG" id="ENOG502QVR2">
    <property type="taxonomic scope" value="Eukaryota"/>
</dbReference>
<dbReference type="Proteomes" id="UP000027120">
    <property type="component" value="Unassembled WGS sequence"/>
</dbReference>
<gene>
    <name evidence="1" type="ORF">CISIN_1g021584mg</name>
</gene>
<accession>A0A067F0W4</accession>
<proteinExistence type="predicted"/>
<sequence length="310" mass="34842">MRSIATCYSEHAIKVSDSYCSGPSRQPYLSPNLIPSIPNSVSCIYKARLSPQKRLLVTLTWCSNFIGQGFAINVCVDGNVSAYASPSKFHVNSHQLRDSKGSKTFHSCNSRVEVYWDLSNAQFDNGPEPSHEFYIIVVVDSVLSLFIGDMEDEQSVKRLKSGFPVAKFSLVSRCEQFSGRGALCSSKVQFCDAGTAHDILIKCSGEEDGSRNPVLSVCIDNKKIFQVKRLRWNFRGNQTMFLDGLLVDMMWDVHDWFFKEANTGFAVFMFRTRSGLDSRLWLEESNLKNNGNELVDDQFSLIICACKSPD</sequence>
<keyword evidence="2" id="KW-1185">Reference proteome</keyword>
<dbReference type="STRING" id="2711.A0A067F0W4"/>
<dbReference type="Pfam" id="PF05910">
    <property type="entry name" value="DUF868"/>
    <property type="match status" value="1"/>
</dbReference>